<dbReference type="InterPro" id="IPR025992">
    <property type="entry name" value="Haem-bd"/>
</dbReference>
<name>A0A4Y9QPM2_9BACT</name>
<evidence type="ECO:0000313" key="2">
    <source>
        <dbReference type="EMBL" id="TFV94559.1"/>
    </source>
</evidence>
<evidence type="ECO:0000259" key="1">
    <source>
        <dbReference type="SMART" id="SM01235"/>
    </source>
</evidence>
<dbReference type="OrthoDB" id="196738at2"/>
<dbReference type="Pfam" id="PF14376">
    <property type="entry name" value="Haem_bd"/>
    <property type="match status" value="1"/>
</dbReference>
<dbReference type="AlphaFoldDB" id="A0A4Y9QPM2"/>
<comment type="caution">
    <text evidence="2">The sequence shown here is derived from an EMBL/GenBank/DDBJ whole genome shotgun (WGS) entry which is preliminary data.</text>
</comment>
<dbReference type="RefSeq" id="WP_135074008.1">
    <property type="nucleotide sequence ID" value="NZ_SPSB01000003.1"/>
</dbReference>
<proteinExistence type="predicted"/>
<organism evidence="2 3">
    <name type="scientific">Algoriphagus kandeliae</name>
    <dbReference type="NCBI Taxonomy" id="2562278"/>
    <lineage>
        <taxon>Bacteria</taxon>
        <taxon>Pseudomonadati</taxon>
        <taxon>Bacteroidota</taxon>
        <taxon>Cytophagia</taxon>
        <taxon>Cytophagales</taxon>
        <taxon>Cyclobacteriaceae</taxon>
        <taxon>Algoriphagus</taxon>
    </lineage>
</organism>
<evidence type="ECO:0000313" key="3">
    <source>
        <dbReference type="Proteomes" id="UP000297647"/>
    </source>
</evidence>
<feature type="domain" description="Haem-binding" evidence="1">
    <location>
        <begin position="10"/>
        <end position="146"/>
    </location>
</feature>
<sequence length="168" mass="19313">MLKKITIGIVLILVAIQFIPAEKNESNDQTFDISKSYDLPDQVATIMKGACNDCHTNLTRYPWYSNIQPVKYFLADHVQEGKQHLNFSEFTKLPLAVQNHKLEEVIETVESKEMPLESYTYFGLHPEADLTDEEREVLINWAKEQMAYLAATYPADSLVMKRRTPSSQ</sequence>
<dbReference type="Proteomes" id="UP000297647">
    <property type="component" value="Unassembled WGS sequence"/>
</dbReference>
<reference evidence="2 3" key="1">
    <citation type="submission" date="2019-03" db="EMBL/GenBank/DDBJ databases">
        <title>Algoriphagus sp. nov, a new strain isolated from root system soil of mangrove plant Kandelia.</title>
        <authorList>
            <person name="Yin Q."/>
            <person name="Wang K."/>
            <person name="Song Z."/>
        </authorList>
    </citation>
    <scope>NUCLEOTIDE SEQUENCE [LARGE SCALE GENOMIC DNA]</scope>
    <source>
        <strain evidence="2 3">XY-J91</strain>
    </source>
</reference>
<dbReference type="SMART" id="SM01235">
    <property type="entry name" value="Haem_bd"/>
    <property type="match status" value="1"/>
</dbReference>
<gene>
    <name evidence="2" type="ORF">E4S40_11115</name>
</gene>
<keyword evidence="3" id="KW-1185">Reference proteome</keyword>
<dbReference type="EMBL" id="SPSB01000003">
    <property type="protein sequence ID" value="TFV94559.1"/>
    <property type="molecule type" value="Genomic_DNA"/>
</dbReference>
<accession>A0A4Y9QPM2</accession>
<protein>
    <submittedName>
        <fullName evidence="2">Cytochrome C</fullName>
    </submittedName>
</protein>